<evidence type="ECO:0000313" key="2">
    <source>
        <dbReference type="Proteomes" id="UP001652662"/>
    </source>
</evidence>
<sequence>MPGARPAVAGPSARLAEASGDCGGSRRRGGLLREEAGTPSGTREPPSRRYQGARPAERAGAATSFPRSQAPPTPPPAPRPVRAPRGGRAGPRAAAGAGSSEVRVRLEVKNSPGEDGARSPRLAERVQCAEPFHVHHRVRWAGVALPREERQAPVQRRWPPHRRLGNWFMSTWFRDPLLTREEVKASG</sequence>
<protein>
    <submittedName>
        <fullName evidence="3">Bridging integrator 2-like</fullName>
    </submittedName>
</protein>
<reference evidence="3" key="1">
    <citation type="submission" date="2025-08" db="UniProtKB">
        <authorList>
            <consortium name="RefSeq"/>
        </authorList>
    </citation>
    <scope>IDENTIFICATION</scope>
    <source>
        <tissue evidence="3">Blood</tissue>
    </source>
</reference>
<proteinExistence type="predicted"/>
<feature type="region of interest" description="Disordered" evidence="1">
    <location>
        <begin position="1"/>
        <end position="121"/>
    </location>
</feature>
<organism evidence="2 3">
    <name type="scientific">Equus przewalskii</name>
    <name type="common">Przewalski's horse</name>
    <name type="synonym">Equus caballus przewalskii</name>
    <dbReference type="NCBI Taxonomy" id="9798"/>
    <lineage>
        <taxon>Eukaryota</taxon>
        <taxon>Metazoa</taxon>
        <taxon>Chordata</taxon>
        <taxon>Craniata</taxon>
        <taxon>Vertebrata</taxon>
        <taxon>Euteleostomi</taxon>
        <taxon>Mammalia</taxon>
        <taxon>Eutheria</taxon>
        <taxon>Laurasiatheria</taxon>
        <taxon>Perissodactyla</taxon>
        <taxon>Equidae</taxon>
        <taxon>Equus</taxon>
    </lineage>
</organism>
<gene>
    <name evidence="3" type="primary">LOC139085399</name>
</gene>
<evidence type="ECO:0000256" key="1">
    <source>
        <dbReference type="SAM" id="MobiDB-lite"/>
    </source>
</evidence>
<keyword evidence="2" id="KW-1185">Reference proteome</keyword>
<dbReference type="GeneID" id="139085399"/>
<feature type="compositionally biased region" description="Low complexity" evidence="1">
    <location>
        <begin position="83"/>
        <end position="98"/>
    </location>
</feature>
<accession>A0ABM4QGI0</accession>
<dbReference type="RefSeq" id="XP_070488553.1">
    <property type="nucleotide sequence ID" value="XM_070632452.1"/>
</dbReference>
<feature type="compositionally biased region" description="Pro residues" evidence="1">
    <location>
        <begin position="69"/>
        <end position="81"/>
    </location>
</feature>
<name>A0ABM4QGI0_EQUPR</name>
<dbReference type="Proteomes" id="UP001652662">
    <property type="component" value="Chromosome 9"/>
</dbReference>
<evidence type="ECO:0000313" key="3">
    <source>
        <dbReference type="RefSeq" id="XP_070488553.1"/>
    </source>
</evidence>